<name>A0A9X2FFI0_9BACT</name>
<dbReference type="AlphaFoldDB" id="A0A9X2FFI0"/>
<evidence type="ECO:0000313" key="3">
    <source>
        <dbReference type="EMBL" id="MCO6043141.1"/>
    </source>
</evidence>
<feature type="transmembrane region" description="Helical" evidence="2">
    <location>
        <begin position="6"/>
        <end position="24"/>
    </location>
</feature>
<keyword evidence="2" id="KW-0812">Transmembrane</keyword>
<keyword evidence="2" id="KW-0472">Membrane</keyword>
<evidence type="ECO:0000256" key="1">
    <source>
        <dbReference type="SAM" id="MobiDB-lite"/>
    </source>
</evidence>
<protein>
    <submittedName>
        <fullName evidence="3">Uncharacterized protein</fullName>
    </submittedName>
</protein>
<dbReference type="Proteomes" id="UP001155241">
    <property type="component" value="Unassembled WGS sequence"/>
</dbReference>
<keyword evidence="2" id="KW-1133">Transmembrane helix</keyword>
<evidence type="ECO:0000256" key="2">
    <source>
        <dbReference type="SAM" id="Phobius"/>
    </source>
</evidence>
<accession>A0A9X2FFI0</accession>
<gene>
    <name evidence="3" type="ORF">NG895_04420</name>
</gene>
<sequence>MESLKVAYRAAVMIGTLILGALAYRAYGPQLEKLAPLLERAQQLMAETFSPDESGDETQPAPTMDPLTPADPPAGFVADAQPLHAPPLVDPRVQLAGGEQMPDTAPSNTKPGKSPVGQVFDELKKRGVSRCSLDPWGDNGEFYRCYCEAPLGGDSVFTRHFESVSTDPAEAAQDVLRQVSEWQMASNSAPQYR</sequence>
<dbReference type="RefSeq" id="WP_252851240.1">
    <property type="nucleotide sequence ID" value="NZ_JAMXLR010000020.1"/>
</dbReference>
<evidence type="ECO:0000313" key="4">
    <source>
        <dbReference type="Proteomes" id="UP001155241"/>
    </source>
</evidence>
<dbReference type="EMBL" id="JAMXLR010000020">
    <property type="protein sequence ID" value="MCO6043141.1"/>
    <property type="molecule type" value="Genomic_DNA"/>
</dbReference>
<proteinExistence type="predicted"/>
<organism evidence="3 4">
    <name type="scientific">Aeoliella straminimaris</name>
    <dbReference type="NCBI Taxonomy" id="2954799"/>
    <lineage>
        <taxon>Bacteria</taxon>
        <taxon>Pseudomonadati</taxon>
        <taxon>Planctomycetota</taxon>
        <taxon>Planctomycetia</taxon>
        <taxon>Pirellulales</taxon>
        <taxon>Lacipirellulaceae</taxon>
        <taxon>Aeoliella</taxon>
    </lineage>
</organism>
<reference evidence="3" key="1">
    <citation type="submission" date="2022-06" db="EMBL/GenBank/DDBJ databases">
        <title>Aeoliella straminimaris, a novel planctomycete from sediments.</title>
        <authorList>
            <person name="Vitorino I.R."/>
            <person name="Lage O.M."/>
        </authorList>
    </citation>
    <scope>NUCLEOTIDE SEQUENCE</scope>
    <source>
        <strain evidence="3">ICT_H6.2</strain>
    </source>
</reference>
<keyword evidence="4" id="KW-1185">Reference proteome</keyword>
<comment type="caution">
    <text evidence="3">The sequence shown here is derived from an EMBL/GenBank/DDBJ whole genome shotgun (WGS) entry which is preliminary data.</text>
</comment>
<feature type="region of interest" description="Disordered" evidence="1">
    <location>
        <begin position="50"/>
        <end position="74"/>
    </location>
</feature>